<protein>
    <recommendedName>
        <fullName evidence="5 6">Dephospho-CoA kinase</fullName>
        <ecNumber evidence="5 6">2.7.1.24</ecNumber>
    </recommendedName>
    <alternativeName>
        <fullName evidence="5">Dephosphocoenzyme A kinase</fullName>
    </alternativeName>
</protein>
<dbReference type="Gene3D" id="3.40.50.300">
    <property type="entry name" value="P-loop containing nucleotide triphosphate hydrolases"/>
    <property type="match status" value="1"/>
</dbReference>
<comment type="pathway">
    <text evidence="5">Cofactor biosynthesis; coenzyme A biosynthesis; CoA from (R)-pantothenate: step 5/5.</text>
</comment>
<evidence type="ECO:0000256" key="1">
    <source>
        <dbReference type="ARBA" id="ARBA00009018"/>
    </source>
</evidence>
<evidence type="ECO:0000256" key="4">
    <source>
        <dbReference type="ARBA" id="ARBA00022993"/>
    </source>
</evidence>
<proteinExistence type="inferred from homology"/>
<dbReference type="Proteomes" id="UP000040453">
    <property type="component" value="Unassembled WGS sequence"/>
</dbReference>
<dbReference type="STRING" id="545501.BN997_03911"/>
<evidence type="ECO:0000256" key="2">
    <source>
        <dbReference type="ARBA" id="ARBA00022741"/>
    </source>
</evidence>
<keyword evidence="2 5" id="KW-0547">Nucleotide-binding</keyword>
<keyword evidence="5" id="KW-0963">Cytoplasm</keyword>
<dbReference type="GO" id="GO:0015937">
    <property type="term" value="P:coenzyme A biosynthetic process"/>
    <property type="evidence" value="ECO:0007669"/>
    <property type="project" value="UniProtKB-UniRule"/>
</dbReference>
<dbReference type="UniPathway" id="UPA00241">
    <property type="reaction ID" value="UER00356"/>
</dbReference>
<dbReference type="GO" id="GO:0005524">
    <property type="term" value="F:ATP binding"/>
    <property type="evidence" value="ECO:0007669"/>
    <property type="project" value="UniProtKB-UniRule"/>
</dbReference>
<keyword evidence="5 7" id="KW-0418">Kinase</keyword>
<dbReference type="GO" id="GO:0004140">
    <property type="term" value="F:dephospho-CoA kinase activity"/>
    <property type="evidence" value="ECO:0007669"/>
    <property type="project" value="UniProtKB-UniRule"/>
</dbReference>
<evidence type="ECO:0000256" key="6">
    <source>
        <dbReference type="NCBIfam" id="TIGR00152"/>
    </source>
</evidence>
<dbReference type="HAMAP" id="MF_00376">
    <property type="entry name" value="Dephospho_CoA_kinase"/>
    <property type="match status" value="1"/>
</dbReference>
<evidence type="ECO:0000256" key="5">
    <source>
        <dbReference type="HAMAP-Rule" id="MF_00376"/>
    </source>
</evidence>
<dbReference type="PANTHER" id="PTHR10695">
    <property type="entry name" value="DEPHOSPHO-COA KINASE-RELATED"/>
    <property type="match status" value="1"/>
</dbReference>
<evidence type="ECO:0000256" key="3">
    <source>
        <dbReference type="ARBA" id="ARBA00022840"/>
    </source>
</evidence>
<dbReference type="InterPro" id="IPR027417">
    <property type="entry name" value="P-loop_NTPase"/>
</dbReference>
<gene>
    <name evidence="5 7" type="primary">coaE</name>
    <name evidence="7" type="ORF">BN997_03911</name>
</gene>
<comment type="function">
    <text evidence="5">Catalyzes the phosphorylation of the 3'-hydroxyl group of dephosphocoenzyme A to form coenzyme A.</text>
</comment>
<keyword evidence="4 5" id="KW-0173">Coenzyme A biosynthesis</keyword>
<evidence type="ECO:0000313" key="8">
    <source>
        <dbReference type="Proteomes" id="UP000040453"/>
    </source>
</evidence>
<dbReference type="CDD" id="cd02022">
    <property type="entry name" value="DPCK"/>
    <property type="match status" value="1"/>
</dbReference>
<comment type="subcellular location">
    <subcellularLocation>
        <location evidence="5">Cytoplasm</location>
    </subcellularLocation>
</comment>
<dbReference type="Pfam" id="PF01121">
    <property type="entry name" value="CoaE"/>
    <property type="match status" value="1"/>
</dbReference>
<dbReference type="PROSITE" id="PS51219">
    <property type="entry name" value="DPCK"/>
    <property type="match status" value="1"/>
</dbReference>
<keyword evidence="3 5" id="KW-0067">ATP-binding</keyword>
<dbReference type="InterPro" id="IPR001977">
    <property type="entry name" value="Depp_CoAkinase"/>
</dbReference>
<dbReference type="GO" id="GO:0005737">
    <property type="term" value="C:cytoplasm"/>
    <property type="evidence" value="ECO:0007669"/>
    <property type="project" value="UniProtKB-SubCell"/>
</dbReference>
<dbReference type="AlphaFoldDB" id="A0A0A1MF16"/>
<organism evidence="7 8">
    <name type="scientific">Oceanobacillus oncorhynchi</name>
    <dbReference type="NCBI Taxonomy" id="545501"/>
    <lineage>
        <taxon>Bacteria</taxon>
        <taxon>Bacillati</taxon>
        <taxon>Bacillota</taxon>
        <taxon>Bacilli</taxon>
        <taxon>Bacillales</taxon>
        <taxon>Bacillaceae</taxon>
        <taxon>Oceanobacillus</taxon>
    </lineage>
</organism>
<name>A0A0A1MF16_9BACI</name>
<dbReference type="EMBL" id="CDGG01000001">
    <property type="protein sequence ID" value="CEI83980.1"/>
    <property type="molecule type" value="Genomic_DNA"/>
</dbReference>
<dbReference type="PANTHER" id="PTHR10695:SF46">
    <property type="entry name" value="BIFUNCTIONAL COENZYME A SYNTHASE-RELATED"/>
    <property type="match status" value="1"/>
</dbReference>
<dbReference type="NCBIfam" id="TIGR00152">
    <property type="entry name" value="dephospho-CoA kinase"/>
    <property type="match status" value="1"/>
</dbReference>
<accession>A0A0A1MF16</accession>
<comment type="similarity">
    <text evidence="1 5">Belongs to the CoaE family.</text>
</comment>
<evidence type="ECO:0000313" key="7">
    <source>
        <dbReference type="EMBL" id="CEI83980.1"/>
    </source>
</evidence>
<sequence>MSSLPAAKKGECFMSLVIGLTGGIASGKSTVAKMFTALDIPVIDADVIAREVVEPGEASYKKIIEVFGKDIVGADGSIDRPKLGSIIFSNEEKREQLNQIVHPAVRQRMLAKKETYTEQGEKCIVLDIPLLFEGKLASLADKTVVVFVDEATQLERLMERNQLREQEAMDRIKSQMPLAEKAKLADEVIDNNHSVEESKKQLFDLLKKWEVME</sequence>
<dbReference type="FunFam" id="3.40.50.300:FF:000485">
    <property type="entry name" value="Dephospho-CoA kinase CAB5"/>
    <property type="match status" value="1"/>
</dbReference>
<comment type="catalytic activity">
    <reaction evidence="5">
        <text>3'-dephospho-CoA + ATP = ADP + CoA + H(+)</text>
        <dbReference type="Rhea" id="RHEA:18245"/>
        <dbReference type="ChEBI" id="CHEBI:15378"/>
        <dbReference type="ChEBI" id="CHEBI:30616"/>
        <dbReference type="ChEBI" id="CHEBI:57287"/>
        <dbReference type="ChEBI" id="CHEBI:57328"/>
        <dbReference type="ChEBI" id="CHEBI:456216"/>
        <dbReference type="EC" id="2.7.1.24"/>
    </reaction>
</comment>
<reference evidence="7 8" key="1">
    <citation type="submission" date="2014-11" db="EMBL/GenBank/DDBJ databases">
        <authorList>
            <person name="Urmite Genomes Urmite Genomes"/>
        </authorList>
    </citation>
    <scope>NUCLEOTIDE SEQUENCE [LARGE SCALE GENOMIC DNA]</scope>
    <source>
        <strain evidence="7 8">Oc5</strain>
    </source>
</reference>
<keyword evidence="5" id="KW-0808">Transferase</keyword>
<dbReference type="SUPFAM" id="SSF52540">
    <property type="entry name" value="P-loop containing nucleoside triphosphate hydrolases"/>
    <property type="match status" value="1"/>
</dbReference>
<feature type="binding site" evidence="5">
    <location>
        <begin position="25"/>
        <end position="30"/>
    </location>
    <ligand>
        <name>ATP</name>
        <dbReference type="ChEBI" id="CHEBI:30616"/>
    </ligand>
</feature>
<keyword evidence="8" id="KW-1185">Reference proteome</keyword>
<dbReference type="EC" id="2.7.1.24" evidence="5 6"/>